<feature type="non-terminal residue" evidence="1">
    <location>
        <position position="1"/>
    </location>
</feature>
<sequence length="375" mass="42813">FGSIKYLGRNRRNPYGVYPPCTEFTLDGIPVTKKALCYVDDWMKGFAVLTAYQAGTYTEGMENTLDMHNGTAAELNTLAQRILADYSRRKNVPEETTPQKTFAEVYRDFYDFKFEQDNSRVYSQATMNSCRAAFRNCAPLHDKVFASLRYPDLQKTVDDCPLSHASLELIVSLFHQMYEYATIYELVDKDYSAAVKIKIRDDCEHGAPFTLEELASLWEHRENPTAEMLLVMCYSGYRITAYKTLEVNLEERFFRGGVKTTSGKNRIVPIHPCIQTMVERRISAYGCLLPCSVPAFREDMYALLEELGIPRHTPHGCRHTFSALCEKYGVNENDRKRMLGHSFGSDITNSVYGHRSVDDLRAEIEKIPAPPPVCC</sequence>
<evidence type="ECO:0000313" key="1">
    <source>
        <dbReference type="EMBL" id="TGX95229.1"/>
    </source>
</evidence>
<gene>
    <name evidence="1" type="ORF">E5357_17685</name>
</gene>
<proteinExistence type="predicted"/>
<protein>
    <submittedName>
        <fullName evidence="1">Integrase</fullName>
    </submittedName>
</protein>
<reference evidence="1" key="1">
    <citation type="submission" date="2019-04" db="EMBL/GenBank/DDBJ databases">
        <title>Microbes associate with the intestines of laboratory mice.</title>
        <authorList>
            <person name="Navarre W."/>
            <person name="Wong E."/>
            <person name="Huang K."/>
            <person name="Tropini C."/>
            <person name="Ng K."/>
            <person name="Yu B."/>
        </authorList>
    </citation>
    <scope>NUCLEOTIDE SEQUENCE</scope>
    <source>
        <strain evidence="1">NM72_1-8</strain>
    </source>
</reference>
<evidence type="ECO:0000313" key="2">
    <source>
        <dbReference type="Proteomes" id="UP000307720"/>
    </source>
</evidence>
<keyword evidence="2" id="KW-1185">Reference proteome</keyword>
<dbReference type="Proteomes" id="UP000307720">
    <property type="component" value="Unassembled WGS sequence"/>
</dbReference>
<comment type="caution">
    <text evidence="1">The sequence shown here is derived from an EMBL/GenBank/DDBJ whole genome shotgun (WGS) entry which is preliminary data.</text>
</comment>
<accession>A0AC61QUB2</accession>
<dbReference type="EMBL" id="SRZB01000121">
    <property type="protein sequence ID" value="TGX95229.1"/>
    <property type="molecule type" value="Genomic_DNA"/>
</dbReference>
<organism evidence="1 2">
    <name type="scientific">Hominisplanchenecus murintestinalis</name>
    <dbReference type="NCBI Taxonomy" id="2941517"/>
    <lineage>
        <taxon>Bacteria</taxon>
        <taxon>Bacillati</taxon>
        <taxon>Bacillota</taxon>
        <taxon>Clostridia</taxon>
        <taxon>Lachnospirales</taxon>
        <taxon>Lachnospiraceae</taxon>
        <taxon>Hominisplanchenecus</taxon>
    </lineage>
</organism>
<name>A0AC61QUB2_9FIRM</name>